<evidence type="ECO:0000313" key="3">
    <source>
        <dbReference type="WBParaSite" id="HCON_00174160-00001"/>
    </source>
</evidence>
<sequence>MNEQQSFSQLEQRMRKNSLPHCSTIAHQIRTKTESSELPKITRKARRNNYPVAVLASWYEQGCSSPPPAFEESSAIKNQGLHIDRTPHKTTVLCA</sequence>
<evidence type="ECO:0000256" key="1">
    <source>
        <dbReference type="SAM" id="MobiDB-lite"/>
    </source>
</evidence>
<name>A0A7I4Z1M9_HAECO</name>
<proteinExistence type="predicted"/>
<protein>
    <submittedName>
        <fullName evidence="3">Transcriptional regulator</fullName>
    </submittedName>
</protein>
<evidence type="ECO:0000313" key="2">
    <source>
        <dbReference type="Proteomes" id="UP000025227"/>
    </source>
</evidence>
<reference evidence="3" key="1">
    <citation type="submission" date="2020-12" db="UniProtKB">
        <authorList>
            <consortium name="WormBaseParasite"/>
        </authorList>
    </citation>
    <scope>IDENTIFICATION</scope>
    <source>
        <strain evidence="3">MHco3</strain>
    </source>
</reference>
<dbReference type="WBParaSite" id="HCON_00174160-00001">
    <property type="protein sequence ID" value="HCON_00174160-00001"/>
    <property type="gene ID" value="HCON_00174160"/>
</dbReference>
<accession>A0A7I4Z1M9</accession>
<keyword evidence="2" id="KW-1185">Reference proteome</keyword>
<feature type="compositionally biased region" description="Polar residues" evidence="1">
    <location>
        <begin position="1"/>
        <end position="11"/>
    </location>
</feature>
<organism evidence="2 3">
    <name type="scientific">Haemonchus contortus</name>
    <name type="common">Barber pole worm</name>
    <dbReference type="NCBI Taxonomy" id="6289"/>
    <lineage>
        <taxon>Eukaryota</taxon>
        <taxon>Metazoa</taxon>
        <taxon>Ecdysozoa</taxon>
        <taxon>Nematoda</taxon>
        <taxon>Chromadorea</taxon>
        <taxon>Rhabditida</taxon>
        <taxon>Rhabditina</taxon>
        <taxon>Rhabditomorpha</taxon>
        <taxon>Strongyloidea</taxon>
        <taxon>Trichostrongylidae</taxon>
        <taxon>Haemonchus</taxon>
    </lineage>
</organism>
<feature type="region of interest" description="Disordered" evidence="1">
    <location>
        <begin position="1"/>
        <end position="20"/>
    </location>
</feature>
<dbReference type="Proteomes" id="UP000025227">
    <property type="component" value="Unplaced"/>
</dbReference>
<dbReference type="AlphaFoldDB" id="A0A7I4Z1M9"/>